<dbReference type="OrthoDB" id="9980043at2"/>
<gene>
    <name evidence="1" type="ORF">E2R66_22315</name>
</gene>
<organism evidence="1 2">
    <name type="scientific">Mucilaginibacter psychrotolerans</name>
    <dbReference type="NCBI Taxonomy" id="1524096"/>
    <lineage>
        <taxon>Bacteria</taxon>
        <taxon>Pseudomonadati</taxon>
        <taxon>Bacteroidota</taxon>
        <taxon>Sphingobacteriia</taxon>
        <taxon>Sphingobacteriales</taxon>
        <taxon>Sphingobacteriaceae</taxon>
        <taxon>Mucilaginibacter</taxon>
    </lineage>
</organism>
<keyword evidence="2" id="KW-1185">Reference proteome</keyword>
<sequence length="113" mass="13079">MIADKEELKQFLAWYNPYLKEKKRIEELTKAFNPDVHVIVTKEQLDITNEIKQLAGMASSVKDVATKVNEVHAVQTGLLYKRKPGEPRKTKKQLQDDEIAEMCRLAELRALNR</sequence>
<evidence type="ECO:0000313" key="2">
    <source>
        <dbReference type="Proteomes" id="UP000297540"/>
    </source>
</evidence>
<comment type="caution">
    <text evidence="1">The sequence shown here is derived from an EMBL/GenBank/DDBJ whole genome shotgun (WGS) entry which is preliminary data.</text>
</comment>
<proteinExistence type="predicted"/>
<protein>
    <submittedName>
        <fullName evidence="1">Uncharacterized protein</fullName>
    </submittedName>
</protein>
<dbReference type="Proteomes" id="UP000297540">
    <property type="component" value="Unassembled WGS sequence"/>
</dbReference>
<dbReference type="EMBL" id="SOZE01000031">
    <property type="protein sequence ID" value="TFF34412.1"/>
    <property type="molecule type" value="Genomic_DNA"/>
</dbReference>
<name>A0A4Y8S666_9SPHI</name>
<accession>A0A4Y8S666</accession>
<reference evidence="1 2" key="1">
    <citation type="journal article" date="2017" name="Int. J. Syst. Evol. Microbiol.">
        <title>Mucilaginibacterpsychrotolerans sp. nov., isolated from peatlands.</title>
        <authorList>
            <person name="Deng Y."/>
            <person name="Shen L."/>
            <person name="Xu B."/>
            <person name="Liu Y."/>
            <person name="Gu Z."/>
            <person name="Liu H."/>
            <person name="Zhou Y."/>
        </authorList>
    </citation>
    <scope>NUCLEOTIDE SEQUENCE [LARGE SCALE GENOMIC DNA]</scope>
    <source>
        <strain evidence="1 2">NH7-4</strain>
    </source>
</reference>
<dbReference type="AlphaFoldDB" id="A0A4Y8S666"/>
<evidence type="ECO:0000313" key="1">
    <source>
        <dbReference type="EMBL" id="TFF34412.1"/>
    </source>
</evidence>
<dbReference type="RefSeq" id="WP_133234926.1">
    <property type="nucleotide sequence ID" value="NZ_SOZE01000031.1"/>
</dbReference>